<gene>
    <name evidence="2" type="ORF">KC19_5G075900</name>
</gene>
<evidence type="ECO:0008006" key="4">
    <source>
        <dbReference type="Google" id="ProtNLM"/>
    </source>
</evidence>
<protein>
    <recommendedName>
        <fullName evidence="4">Secreted protein</fullName>
    </recommendedName>
</protein>
<evidence type="ECO:0000256" key="1">
    <source>
        <dbReference type="SAM" id="SignalP"/>
    </source>
</evidence>
<evidence type="ECO:0000313" key="3">
    <source>
        <dbReference type="Proteomes" id="UP000822688"/>
    </source>
</evidence>
<reference evidence="2" key="1">
    <citation type="submission" date="2020-06" db="EMBL/GenBank/DDBJ databases">
        <title>WGS assembly of Ceratodon purpureus strain R40.</title>
        <authorList>
            <person name="Carey S.B."/>
            <person name="Jenkins J."/>
            <person name="Shu S."/>
            <person name="Lovell J.T."/>
            <person name="Sreedasyam A."/>
            <person name="Maumus F."/>
            <person name="Tiley G.P."/>
            <person name="Fernandez-Pozo N."/>
            <person name="Barry K."/>
            <person name="Chen C."/>
            <person name="Wang M."/>
            <person name="Lipzen A."/>
            <person name="Daum C."/>
            <person name="Saski C.A."/>
            <person name="Payton A.C."/>
            <person name="Mcbreen J.C."/>
            <person name="Conrad R.E."/>
            <person name="Kollar L.M."/>
            <person name="Olsson S."/>
            <person name="Huttunen S."/>
            <person name="Landis J.B."/>
            <person name="Wickett N.J."/>
            <person name="Johnson M.G."/>
            <person name="Rensing S.A."/>
            <person name="Grimwood J."/>
            <person name="Schmutz J."/>
            <person name="Mcdaniel S.F."/>
        </authorList>
    </citation>
    <scope>NUCLEOTIDE SEQUENCE</scope>
    <source>
        <strain evidence="2">R40</strain>
    </source>
</reference>
<feature type="signal peptide" evidence="1">
    <location>
        <begin position="1"/>
        <end position="22"/>
    </location>
</feature>
<keyword evidence="3" id="KW-1185">Reference proteome</keyword>
<name>A0A8T0I148_CERPU</name>
<keyword evidence="1" id="KW-0732">Signal</keyword>
<dbReference type="Proteomes" id="UP000822688">
    <property type="component" value="Chromosome 5"/>
</dbReference>
<comment type="caution">
    <text evidence="2">The sequence shown here is derived from an EMBL/GenBank/DDBJ whole genome shotgun (WGS) entry which is preliminary data.</text>
</comment>
<proteinExistence type="predicted"/>
<accession>A0A8T0I148</accession>
<feature type="chain" id="PRO_5035931426" description="Secreted protein" evidence="1">
    <location>
        <begin position="23"/>
        <end position="87"/>
    </location>
</feature>
<dbReference type="AlphaFoldDB" id="A0A8T0I148"/>
<evidence type="ECO:0000313" key="2">
    <source>
        <dbReference type="EMBL" id="KAG0576383.1"/>
    </source>
</evidence>
<sequence>MLVMIVLMCDLLILFKLQNFHSEICSLALLCRLKNEVLCFCGRSFPLLTVLRGQMVPNGGADYSGANEIMACENSMSVIGQFEILAC</sequence>
<organism evidence="2 3">
    <name type="scientific">Ceratodon purpureus</name>
    <name type="common">Fire moss</name>
    <name type="synonym">Dicranum purpureum</name>
    <dbReference type="NCBI Taxonomy" id="3225"/>
    <lineage>
        <taxon>Eukaryota</taxon>
        <taxon>Viridiplantae</taxon>
        <taxon>Streptophyta</taxon>
        <taxon>Embryophyta</taxon>
        <taxon>Bryophyta</taxon>
        <taxon>Bryophytina</taxon>
        <taxon>Bryopsida</taxon>
        <taxon>Dicranidae</taxon>
        <taxon>Pseudoditrichales</taxon>
        <taxon>Ditrichaceae</taxon>
        <taxon>Ceratodon</taxon>
    </lineage>
</organism>
<dbReference type="EMBL" id="CM026425">
    <property type="protein sequence ID" value="KAG0576383.1"/>
    <property type="molecule type" value="Genomic_DNA"/>
</dbReference>